<feature type="transmembrane region" description="Helical" evidence="5">
    <location>
        <begin position="170"/>
        <end position="189"/>
    </location>
</feature>
<dbReference type="HAMAP" id="MF_00445">
    <property type="entry name" value="NDH1_NuoN_1"/>
    <property type="match status" value="1"/>
</dbReference>
<feature type="domain" description="NADH:quinone oxidoreductase/Mrp antiporter transmembrane" evidence="7">
    <location>
        <begin position="133"/>
        <end position="440"/>
    </location>
</feature>
<keyword evidence="5" id="KW-0813">Transport</keyword>
<evidence type="ECO:0000256" key="3">
    <source>
        <dbReference type="ARBA" id="ARBA00022989"/>
    </source>
</evidence>
<comment type="subunit">
    <text evidence="5">NDH-1 is composed of 14 different subunits. Subunits NuoA, H, J, K, L, M, N constitute the membrane sector of the complex.</text>
</comment>
<sequence length="505" mass="55922">MEERFIIELTQSLKNFLPEVSLTVTLSLVILLDLIFGRRFKNIGAFVSLAGLVVTLFFTIKQYGGSYQIFRGMFVVDPYSTFFKFVFLLSAFVIVIFSLQSYELRETSARRRIGEYYFFILSLTLGAFLMAGSVNLIMMYLSLELVSISSYILAGYIKESERSSEASMKYVIYGALSSGLMIYGISLVYGLTGELNIYAINASFLSSGYSPIVLMISLVLILAGFGYKISAVPFHYWTPDVYEGAPITVTAFLSVSSKAAGFAMLVRFLKASFIDRTITLGIEGAWAVIQGLPLTEIVAVLSALTMTVGNIIAIWQNNLKRMLAYSSIAHAGYILMGVVVMQNLGISAMLIYFLAYLFMNLGAFYCVMLVAEKTGSEDIEVYKGLGYRAPFLSIVFTIFLVSLTGIPPTFGFIGKLYLFSALINAKVIWLAVVGVLNSVVSLYYYIRVVRNMFLGDPESGKEPINFSPAHIVVMLILVIPTLLFGVYFTPIVNFAQISVAMFGLR</sequence>
<accession>A0A0N7MRU5</accession>
<feature type="transmembrane region" description="Helical" evidence="5">
    <location>
        <begin position="43"/>
        <end position="61"/>
    </location>
</feature>
<accession>A0A0P1NYJ5</accession>
<accession>A0A0P1LGY4</accession>
<accession>A0A0N7MP19</accession>
<feature type="transmembrane region" description="Helical" evidence="5">
    <location>
        <begin position="427"/>
        <end position="446"/>
    </location>
</feature>
<evidence type="ECO:0000256" key="1">
    <source>
        <dbReference type="ARBA" id="ARBA00004127"/>
    </source>
</evidence>
<dbReference type="GO" id="GO:0050136">
    <property type="term" value="F:NADH dehydrogenase (quinone) (non-electrogenic) activity"/>
    <property type="evidence" value="ECO:0007669"/>
    <property type="project" value="UniProtKB-UniRule"/>
</dbReference>
<feature type="transmembrane region" description="Helical" evidence="5">
    <location>
        <begin position="391"/>
        <end position="418"/>
    </location>
</feature>
<evidence type="ECO:0000256" key="6">
    <source>
        <dbReference type="RuleBase" id="RU000320"/>
    </source>
</evidence>
<accession>A0A0P1LBZ6</accession>
<feature type="transmembrane region" description="Helical" evidence="5">
    <location>
        <begin position="81"/>
        <end position="102"/>
    </location>
</feature>
<keyword evidence="3 5" id="KW-1133">Transmembrane helix</keyword>
<keyword evidence="5" id="KW-0874">Quinone</keyword>
<accession>A0A0S4N417</accession>
<name>A0A0P1LGY4_9BACT</name>
<dbReference type="GO" id="GO:0048038">
    <property type="term" value="F:quinone binding"/>
    <property type="evidence" value="ECO:0007669"/>
    <property type="project" value="UniProtKB-KW"/>
</dbReference>
<dbReference type="GO" id="GO:0005886">
    <property type="term" value="C:plasma membrane"/>
    <property type="evidence" value="ECO:0007669"/>
    <property type="project" value="UniProtKB-SubCell"/>
</dbReference>
<reference evidence="8 9" key="1">
    <citation type="submission" date="2015-11" db="EMBL/GenBank/DDBJ databases">
        <authorList>
            <person name="Zhang Y."/>
            <person name="Guo Z."/>
        </authorList>
    </citation>
    <scope>NUCLEOTIDE SEQUENCE [LARGE SCALE GENOMIC DNA]</scope>
    <source>
        <strain evidence="8">JGI-4</strain>
    </source>
</reference>
<dbReference type="STRING" id="1633631.GCA_001442925_01372"/>
<comment type="subcellular location">
    <subcellularLocation>
        <location evidence="5">Cell membrane</location>
        <topology evidence="5">Multi-pass membrane protein</topology>
    </subcellularLocation>
    <subcellularLocation>
        <location evidence="1">Endomembrane system</location>
        <topology evidence="1">Multi-pass membrane protein</topology>
    </subcellularLocation>
    <subcellularLocation>
        <location evidence="6">Membrane</location>
        <topology evidence="6">Multi-pass membrane protein</topology>
    </subcellularLocation>
</comment>
<comment type="similarity">
    <text evidence="5">Belongs to the complex I subunit 2 family.</text>
</comment>
<keyword evidence="5" id="KW-1278">Translocase</keyword>
<evidence type="ECO:0000313" key="9">
    <source>
        <dbReference type="Proteomes" id="UP000182011"/>
    </source>
</evidence>
<dbReference type="PANTHER" id="PTHR22773">
    <property type="entry name" value="NADH DEHYDROGENASE"/>
    <property type="match status" value="1"/>
</dbReference>
<organism evidence="8 9">
    <name type="scientific">Candidatus Kryptonium thompsonii</name>
    <dbReference type="NCBI Taxonomy" id="1633631"/>
    <lineage>
        <taxon>Bacteria</taxon>
        <taxon>Pseudomonadati</taxon>
        <taxon>Candidatus Kryptoniota</taxon>
        <taxon>Candidatus Kryptonium</taxon>
    </lineage>
</organism>
<dbReference type="InterPro" id="IPR001750">
    <property type="entry name" value="ND/Mrp_TM"/>
</dbReference>
<evidence type="ECO:0000256" key="2">
    <source>
        <dbReference type="ARBA" id="ARBA00022692"/>
    </source>
</evidence>
<dbReference type="GO" id="GO:0008137">
    <property type="term" value="F:NADH dehydrogenase (ubiquinone) activity"/>
    <property type="evidence" value="ECO:0007669"/>
    <property type="project" value="InterPro"/>
</dbReference>
<keyword evidence="5" id="KW-1003">Cell membrane</keyword>
<keyword evidence="2 5" id="KW-0812">Transmembrane</keyword>
<feature type="transmembrane region" description="Helical" evidence="5">
    <location>
        <begin position="209"/>
        <end position="227"/>
    </location>
</feature>
<feature type="transmembrane region" description="Helical" evidence="5">
    <location>
        <begin position="114"/>
        <end position="131"/>
    </location>
</feature>
<dbReference type="AlphaFoldDB" id="A0A0P1LGY4"/>
<evidence type="ECO:0000313" key="8">
    <source>
        <dbReference type="EMBL" id="CUU05900.1"/>
    </source>
</evidence>
<dbReference type="NCBIfam" id="TIGR01770">
    <property type="entry name" value="NDH_I_N"/>
    <property type="match status" value="1"/>
</dbReference>
<comment type="function">
    <text evidence="5">NDH-1 shuttles electrons from NADH, via FMN and iron-sulfur (Fe-S) centers, to quinones in the respiratory chain. The immediate electron acceptor for the enzyme in this species is believed to be ubiquinone. Couples the redox reaction to proton translocation (for every two electrons transferred, four hydrogen ions are translocated across the cytoplasmic membrane), and thus conserves the redox energy in a proton gradient.</text>
</comment>
<evidence type="ECO:0000259" key="7">
    <source>
        <dbReference type="Pfam" id="PF00361"/>
    </source>
</evidence>
<dbReference type="Proteomes" id="UP000182011">
    <property type="component" value="Unassembled WGS sequence"/>
</dbReference>
<dbReference type="EC" id="7.1.1.-" evidence="5"/>
<accession>A0A0P1P2S3</accession>
<dbReference type="EMBL" id="FAOP01000005">
    <property type="protein sequence ID" value="CUU05900.1"/>
    <property type="molecule type" value="Genomic_DNA"/>
</dbReference>
<gene>
    <name evidence="5" type="primary">nuoN</name>
    <name evidence="8" type="ORF">JGI4_01377</name>
</gene>
<keyword evidence="5" id="KW-0830">Ubiquinone</keyword>
<evidence type="ECO:0000256" key="5">
    <source>
        <dbReference type="HAMAP-Rule" id="MF_00445"/>
    </source>
</evidence>
<feature type="transmembrane region" description="Helical" evidence="5">
    <location>
        <begin position="466"/>
        <end position="488"/>
    </location>
</feature>
<dbReference type="Pfam" id="PF00361">
    <property type="entry name" value="Proton_antipo_M"/>
    <property type="match status" value="1"/>
</dbReference>
<comment type="catalytic activity">
    <reaction evidence="5">
        <text>a quinone + NADH + 5 H(+)(in) = a quinol + NAD(+) + 4 H(+)(out)</text>
        <dbReference type="Rhea" id="RHEA:57888"/>
        <dbReference type="ChEBI" id="CHEBI:15378"/>
        <dbReference type="ChEBI" id="CHEBI:24646"/>
        <dbReference type="ChEBI" id="CHEBI:57540"/>
        <dbReference type="ChEBI" id="CHEBI:57945"/>
        <dbReference type="ChEBI" id="CHEBI:132124"/>
    </reaction>
</comment>
<dbReference type="RefSeq" id="WP_047134749.1">
    <property type="nucleotide sequence ID" value="NZ_CZVJ01000006.1"/>
</dbReference>
<proteinExistence type="inferred from homology"/>
<dbReference type="InterPro" id="IPR010096">
    <property type="entry name" value="NADH-Q_OxRdtase_suN/2"/>
</dbReference>
<dbReference type="GO" id="GO:0012505">
    <property type="term" value="C:endomembrane system"/>
    <property type="evidence" value="ECO:0007669"/>
    <property type="project" value="UniProtKB-SubCell"/>
</dbReference>
<protein>
    <recommendedName>
        <fullName evidence="5">NADH-quinone oxidoreductase subunit N</fullName>
        <ecNumber evidence="5">7.1.1.-</ecNumber>
    </recommendedName>
    <alternativeName>
        <fullName evidence="5">NADH dehydrogenase I subunit N</fullName>
    </alternativeName>
    <alternativeName>
        <fullName evidence="5">NDH-1 subunit N</fullName>
    </alternativeName>
</protein>
<accession>A0A0N7MRT8</accession>
<evidence type="ECO:0000256" key="4">
    <source>
        <dbReference type="ARBA" id="ARBA00023136"/>
    </source>
</evidence>
<feature type="transmembrane region" description="Helical" evidence="5">
    <location>
        <begin position="20"/>
        <end position="36"/>
    </location>
</feature>
<feature type="transmembrane region" description="Helical" evidence="5">
    <location>
        <begin position="348"/>
        <end position="371"/>
    </location>
</feature>
<keyword evidence="5" id="KW-0520">NAD</keyword>
<dbReference type="GO" id="GO:0042773">
    <property type="term" value="P:ATP synthesis coupled electron transport"/>
    <property type="evidence" value="ECO:0007669"/>
    <property type="project" value="InterPro"/>
</dbReference>
<keyword evidence="4 5" id="KW-0472">Membrane</keyword>
<feature type="transmembrane region" description="Helical" evidence="5">
    <location>
        <begin position="322"/>
        <end position="341"/>
    </location>
</feature>